<evidence type="ECO:0000259" key="1">
    <source>
        <dbReference type="Pfam" id="PF07755"/>
    </source>
</evidence>
<feature type="non-terminal residue" evidence="3">
    <location>
        <position position="1"/>
    </location>
</feature>
<dbReference type="Gene3D" id="3.40.50.720">
    <property type="entry name" value="NAD(P)-binding Rossmann-like Domain"/>
    <property type="match status" value="1"/>
</dbReference>
<feature type="domain" description="D-glutamate N-acetyltransferase-like N-terminal" evidence="2">
    <location>
        <begin position="38"/>
        <end position="131"/>
    </location>
</feature>
<dbReference type="EMBL" id="UINC01001049">
    <property type="protein sequence ID" value="SUZ68975.1"/>
    <property type="molecule type" value="Genomic_DNA"/>
</dbReference>
<gene>
    <name evidence="3" type="ORF">METZ01_LOCUS21829</name>
</gene>
<evidence type="ECO:0000313" key="3">
    <source>
        <dbReference type="EMBL" id="SUZ68975.1"/>
    </source>
</evidence>
<evidence type="ECO:0000259" key="2">
    <source>
        <dbReference type="Pfam" id="PF17396"/>
    </source>
</evidence>
<dbReference type="AlphaFoldDB" id="A0A381PPK7"/>
<feature type="domain" description="D-glutamate N-acetyltransferase-like C-terminal" evidence="1">
    <location>
        <begin position="138"/>
        <end position="332"/>
    </location>
</feature>
<protein>
    <recommendedName>
        <fullName evidence="4">DUF1611 domain-containing protein</fullName>
    </recommendedName>
</protein>
<dbReference type="InterPro" id="IPR011669">
    <property type="entry name" value="DgcN-like"/>
</dbReference>
<proteinExistence type="predicted"/>
<dbReference type="Pfam" id="PF17396">
    <property type="entry name" value="DUF1611_N"/>
    <property type="match status" value="1"/>
</dbReference>
<dbReference type="PANTHER" id="PTHR40690:SF1">
    <property type="entry name" value="DUF1611 DOMAIN-CONTAINING PROTEIN"/>
    <property type="match status" value="1"/>
</dbReference>
<accession>A0A381PPK7</accession>
<dbReference type="Pfam" id="PF07755">
    <property type="entry name" value="DUF1611"/>
    <property type="match status" value="1"/>
</dbReference>
<evidence type="ECO:0008006" key="4">
    <source>
        <dbReference type="Google" id="ProtNLM"/>
    </source>
</evidence>
<reference evidence="3" key="1">
    <citation type="submission" date="2018-05" db="EMBL/GenBank/DDBJ databases">
        <authorList>
            <person name="Lanie J.A."/>
            <person name="Ng W.-L."/>
            <person name="Kazmierczak K.M."/>
            <person name="Andrzejewski T.M."/>
            <person name="Davidsen T.M."/>
            <person name="Wayne K.J."/>
            <person name="Tettelin H."/>
            <person name="Glass J.I."/>
            <person name="Rusch D."/>
            <person name="Podicherti R."/>
            <person name="Tsui H.-C.T."/>
            <person name="Winkler M.E."/>
        </authorList>
    </citation>
    <scope>NUCLEOTIDE SEQUENCE</scope>
</reference>
<dbReference type="PIRSF" id="PIRSF026760">
    <property type="entry name" value="UCP026760"/>
    <property type="match status" value="1"/>
</dbReference>
<sequence length="342" mass="37311">VKRYAVLVEGRFDFLYAKTANALLRYRAEEVVCCIDSDNAGKTTNEVMKLGGDIPVVGSFDEAKVFNPDTLLVGIATQGGFLPENMRQCVREAIESGLDVICGLHAFLSEDKEFALLAKKHDVSITDLRKPPTPLPFSEGTWRSRKTPTILTVGDDCDTGKMTAAWEMKRQLEEKGKKVAFVGTGQTGILLGGFGVAVDAIVSDFEAGSIEAEIDRVGEDVDLIIVEGQGSISHMAYSGVTLGLLHGTMPDMLLMCHEPARDIDTFEHPMADFKEVMDLYVRLVQIFKPCEVVGLSLITHTESEDQARATIQNYSEKYGIPASDLVRFGGGQVIDNILSKLG</sequence>
<dbReference type="InterPro" id="IPR035402">
    <property type="entry name" value="DgcN-like_N"/>
</dbReference>
<name>A0A381PPK7_9ZZZZ</name>
<organism evidence="3">
    <name type="scientific">marine metagenome</name>
    <dbReference type="NCBI Taxonomy" id="408172"/>
    <lineage>
        <taxon>unclassified sequences</taxon>
        <taxon>metagenomes</taxon>
        <taxon>ecological metagenomes</taxon>
    </lineage>
</organism>
<dbReference type="PANTHER" id="PTHR40690">
    <property type="entry name" value="GLL3100 PROTEIN"/>
    <property type="match status" value="1"/>
</dbReference>
<dbReference type="InterPro" id="IPR027417">
    <property type="entry name" value="P-loop_NTPase"/>
</dbReference>
<dbReference type="Gene3D" id="3.40.50.300">
    <property type="entry name" value="P-loop containing nucleotide triphosphate hydrolases"/>
    <property type="match status" value="1"/>
</dbReference>
<dbReference type="SUPFAM" id="SSF52540">
    <property type="entry name" value="P-loop containing nucleoside triphosphate hydrolases"/>
    <property type="match status" value="1"/>
</dbReference>
<dbReference type="InterPro" id="IPR035086">
    <property type="entry name" value="DgcN-like_C"/>
</dbReference>